<dbReference type="Proteomes" id="UP001234916">
    <property type="component" value="Chromosome"/>
</dbReference>
<gene>
    <name evidence="2" type="ORF">OHM77_11315</name>
</gene>
<dbReference type="InterPro" id="IPR023298">
    <property type="entry name" value="ATPase_P-typ_TM_dom_sf"/>
</dbReference>
<organism evidence="2">
    <name type="scientific">Candidatus Nitricoxidivorans perseverans</name>
    <dbReference type="NCBI Taxonomy" id="2975601"/>
    <lineage>
        <taxon>Bacteria</taxon>
        <taxon>Pseudomonadati</taxon>
        <taxon>Pseudomonadota</taxon>
        <taxon>Betaproteobacteria</taxon>
        <taxon>Nitrosomonadales</taxon>
        <taxon>Sterolibacteriaceae</taxon>
        <taxon>Candidatus Nitricoxidivorans</taxon>
    </lineage>
</organism>
<name>A0AA49FP19_9PROT</name>
<protein>
    <submittedName>
        <fullName evidence="2">Cation-translocating P-type ATPase C-terminal domain-containing protein</fullName>
    </submittedName>
</protein>
<sequence length="89" mass="9347">MNIAHLSAAEAFASLGSGPGGLSEREAAEGALLLAIVYTPWGNRLFGTAPLGLDVWLYMLPFALTLGASEEARKAFVSAFRRGSIPARP</sequence>
<dbReference type="KEGG" id="npv:OHM77_11315"/>
<dbReference type="SUPFAM" id="SSF81665">
    <property type="entry name" value="Calcium ATPase, transmembrane domain M"/>
    <property type="match status" value="1"/>
</dbReference>
<evidence type="ECO:0000313" key="2">
    <source>
        <dbReference type="EMBL" id="WIM07073.1"/>
    </source>
</evidence>
<dbReference type="EMBL" id="CP107246">
    <property type="protein sequence ID" value="WIM07073.1"/>
    <property type="molecule type" value="Genomic_DNA"/>
</dbReference>
<accession>A0AA49FP19</accession>
<dbReference type="AlphaFoldDB" id="A0AA49FP19"/>
<proteinExistence type="predicted"/>
<dbReference type="Pfam" id="PF00689">
    <property type="entry name" value="Cation_ATPase_C"/>
    <property type="match status" value="1"/>
</dbReference>
<evidence type="ECO:0000259" key="1">
    <source>
        <dbReference type="Pfam" id="PF00689"/>
    </source>
</evidence>
<feature type="domain" description="Cation-transporting P-type ATPase C-terminal" evidence="1">
    <location>
        <begin position="31"/>
        <end position="76"/>
    </location>
</feature>
<dbReference type="Gene3D" id="1.20.1110.10">
    <property type="entry name" value="Calcium-transporting ATPase, transmembrane domain"/>
    <property type="match status" value="1"/>
</dbReference>
<dbReference type="InterPro" id="IPR006068">
    <property type="entry name" value="ATPase_P-typ_cation-transptr_C"/>
</dbReference>
<reference evidence="2" key="1">
    <citation type="journal article" date="2023" name="Nat. Microbiol.">
        <title>Enrichment and characterization of a nitric oxide-reducing microbial community in a continuous bioreactor.</title>
        <authorList>
            <person name="Garrido-Amador P."/>
            <person name="Stortenbeker N."/>
            <person name="Wessels H.J.C.T."/>
            <person name="Speth D.R."/>
            <person name="Garcia-Heredia I."/>
            <person name="Kartal B."/>
        </authorList>
    </citation>
    <scope>NUCLEOTIDE SEQUENCE</scope>
    <source>
        <strain evidence="2">MAG1</strain>
    </source>
</reference>